<organism evidence="1 2">
    <name type="scientific">Sphenostylis stenocarpa</name>
    <dbReference type="NCBI Taxonomy" id="92480"/>
    <lineage>
        <taxon>Eukaryota</taxon>
        <taxon>Viridiplantae</taxon>
        <taxon>Streptophyta</taxon>
        <taxon>Embryophyta</taxon>
        <taxon>Tracheophyta</taxon>
        <taxon>Spermatophyta</taxon>
        <taxon>Magnoliopsida</taxon>
        <taxon>eudicotyledons</taxon>
        <taxon>Gunneridae</taxon>
        <taxon>Pentapetalae</taxon>
        <taxon>rosids</taxon>
        <taxon>fabids</taxon>
        <taxon>Fabales</taxon>
        <taxon>Fabaceae</taxon>
        <taxon>Papilionoideae</taxon>
        <taxon>50 kb inversion clade</taxon>
        <taxon>NPAAA clade</taxon>
        <taxon>indigoferoid/millettioid clade</taxon>
        <taxon>Phaseoleae</taxon>
        <taxon>Sphenostylis</taxon>
    </lineage>
</organism>
<gene>
    <name evidence="1" type="ORF">AYBTSS11_LOCUS30166</name>
</gene>
<dbReference type="Proteomes" id="UP001189624">
    <property type="component" value="Chromosome 11"/>
</dbReference>
<sequence length="104" mass="11941">MELRIMILEKELGKEIENVFDLKFGILLIHKEVGEEDGRELAWINTNAVTLHTTMSTCCALDLGAIHQTNITITEVIQFHFTYFSLNHFQSSFIFCITTTFIIS</sequence>
<dbReference type="AlphaFoldDB" id="A0AA86W3Q9"/>
<name>A0AA86W3Q9_9FABA</name>
<protein>
    <submittedName>
        <fullName evidence="1">Uncharacterized protein</fullName>
    </submittedName>
</protein>
<accession>A0AA86W3Q9</accession>
<proteinExistence type="predicted"/>
<keyword evidence="2" id="KW-1185">Reference proteome</keyword>
<dbReference type="Gramene" id="rna-AYBTSS11_LOCUS30166">
    <property type="protein sequence ID" value="CAJ1977993.1"/>
    <property type="gene ID" value="gene-AYBTSS11_LOCUS30166"/>
</dbReference>
<evidence type="ECO:0000313" key="1">
    <source>
        <dbReference type="EMBL" id="CAJ1977993.1"/>
    </source>
</evidence>
<dbReference type="EMBL" id="OY731408">
    <property type="protein sequence ID" value="CAJ1977993.1"/>
    <property type="molecule type" value="Genomic_DNA"/>
</dbReference>
<evidence type="ECO:0000313" key="2">
    <source>
        <dbReference type="Proteomes" id="UP001189624"/>
    </source>
</evidence>
<reference evidence="1" key="1">
    <citation type="submission" date="2023-10" db="EMBL/GenBank/DDBJ databases">
        <authorList>
            <person name="Domelevo Entfellner J.-B."/>
        </authorList>
    </citation>
    <scope>NUCLEOTIDE SEQUENCE</scope>
</reference>